<evidence type="ECO:0000313" key="9">
    <source>
        <dbReference type="Proteomes" id="UP000248827"/>
    </source>
</evidence>
<evidence type="ECO:0000259" key="5">
    <source>
        <dbReference type="PROSITE" id="PS50977"/>
    </source>
</evidence>
<keyword evidence="3" id="KW-0804">Transcription</keyword>
<evidence type="ECO:0000313" key="8">
    <source>
        <dbReference type="Proteomes" id="UP000247078"/>
    </source>
</evidence>
<gene>
    <name evidence="7" type="ORF">DET54_10875</name>
    <name evidence="6" type="ORF">DET56_10896</name>
</gene>
<dbReference type="EMBL" id="QGTZ01000008">
    <property type="protein sequence ID" value="PWW37903.1"/>
    <property type="molecule type" value="Genomic_DNA"/>
</dbReference>
<dbReference type="SUPFAM" id="SSF46689">
    <property type="entry name" value="Homeodomain-like"/>
    <property type="match status" value="1"/>
</dbReference>
<dbReference type="PANTHER" id="PTHR30055:SF238">
    <property type="entry name" value="MYCOFACTOCIN BIOSYNTHESIS TRANSCRIPTIONAL REGULATOR MFTR-RELATED"/>
    <property type="match status" value="1"/>
</dbReference>
<dbReference type="OrthoDB" id="153047at2"/>
<protein>
    <submittedName>
        <fullName evidence="6">TetR family transcriptional regulator</fullName>
    </submittedName>
</protein>
<keyword evidence="2 4" id="KW-0238">DNA-binding</keyword>
<organism evidence="6 8">
    <name type="scientific">Paenibacillus pabuli</name>
    <dbReference type="NCBI Taxonomy" id="1472"/>
    <lineage>
        <taxon>Bacteria</taxon>
        <taxon>Bacillati</taxon>
        <taxon>Bacillota</taxon>
        <taxon>Bacilli</taxon>
        <taxon>Bacillales</taxon>
        <taxon>Paenibacillaceae</taxon>
        <taxon>Paenibacillus</taxon>
    </lineage>
</organism>
<evidence type="ECO:0000256" key="1">
    <source>
        <dbReference type="ARBA" id="ARBA00023015"/>
    </source>
</evidence>
<evidence type="ECO:0000256" key="2">
    <source>
        <dbReference type="ARBA" id="ARBA00023125"/>
    </source>
</evidence>
<evidence type="ECO:0000256" key="3">
    <source>
        <dbReference type="ARBA" id="ARBA00023163"/>
    </source>
</evidence>
<dbReference type="GO" id="GO:0003700">
    <property type="term" value="F:DNA-binding transcription factor activity"/>
    <property type="evidence" value="ECO:0007669"/>
    <property type="project" value="TreeGrafter"/>
</dbReference>
<evidence type="ECO:0000256" key="4">
    <source>
        <dbReference type="PROSITE-ProRule" id="PRU00335"/>
    </source>
</evidence>
<dbReference type="AlphaFoldDB" id="A0A855XTT2"/>
<dbReference type="PANTHER" id="PTHR30055">
    <property type="entry name" value="HTH-TYPE TRANSCRIPTIONAL REGULATOR RUTR"/>
    <property type="match status" value="1"/>
</dbReference>
<dbReference type="PRINTS" id="PR00455">
    <property type="entry name" value="HTHTETR"/>
</dbReference>
<evidence type="ECO:0000313" key="7">
    <source>
        <dbReference type="EMBL" id="RAI94276.1"/>
    </source>
</evidence>
<reference evidence="6 8" key="1">
    <citation type="submission" date="2018-05" db="EMBL/GenBank/DDBJ databases">
        <title>Freshwater and sediment microbial communities from various areas in North America, analyzing microbe dynamics in response to fracking.</title>
        <authorList>
            <person name="Lamendella R."/>
        </authorList>
    </citation>
    <scope>NUCLEOTIDE SEQUENCE [LARGE SCALE GENOMIC DNA]</scope>
    <source>
        <strain evidence="6 8">DB-3</strain>
        <strain evidence="7 9">NG-13</strain>
    </source>
</reference>
<dbReference type="GO" id="GO:0000976">
    <property type="term" value="F:transcription cis-regulatory region binding"/>
    <property type="evidence" value="ECO:0007669"/>
    <property type="project" value="TreeGrafter"/>
</dbReference>
<dbReference type="Proteomes" id="UP000247078">
    <property type="component" value="Unassembled WGS sequence"/>
</dbReference>
<keyword evidence="1" id="KW-0805">Transcription regulation</keyword>
<accession>A0A855XTT2</accession>
<feature type="DNA-binding region" description="H-T-H motif" evidence="4">
    <location>
        <begin position="29"/>
        <end position="48"/>
    </location>
</feature>
<dbReference type="SUPFAM" id="SSF48498">
    <property type="entry name" value="Tetracyclin repressor-like, C-terminal domain"/>
    <property type="match status" value="1"/>
</dbReference>
<dbReference type="InterPro" id="IPR050109">
    <property type="entry name" value="HTH-type_TetR-like_transc_reg"/>
</dbReference>
<name>A0A855XTT2_9BACL</name>
<dbReference type="RefSeq" id="WP_090902757.1">
    <property type="nucleotide sequence ID" value="NZ_QGTZ01000008.1"/>
</dbReference>
<comment type="caution">
    <text evidence="6">The sequence shown here is derived from an EMBL/GenBank/DDBJ whole genome shotgun (WGS) entry which is preliminary data.</text>
</comment>
<proteinExistence type="predicted"/>
<dbReference type="Gene3D" id="1.10.357.10">
    <property type="entry name" value="Tetracycline Repressor, domain 2"/>
    <property type="match status" value="1"/>
</dbReference>
<dbReference type="Pfam" id="PF00440">
    <property type="entry name" value="TetR_N"/>
    <property type="match status" value="1"/>
</dbReference>
<dbReference type="EMBL" id="QLLI01000008">
    <property type="protein sequence ID" value="RAI94276.1"/>
    <property type="molecule type" value="Genomic_DNA"/>
</dbReference>
<feature type="domain" description="HTH tetR-type" evidence="5">
    <location>
        <begin position="6"/>
        <end position="66"/>
    </location>
</feature>
<dbReference type="Proteomes" id="UP000248827">
    <property type="component" value="Unassembled WGS sequence"/>
</dbReference>
<dbReference type="InterPro" id="IPR009057">
    <property type="entry name" value="Homeodomain-like_sf"/>
</dbReference>
<evidence type="ECO:0000313" key="6">
    <source>
        <dbReference type="EMBL" id="PWW37903.1"/>
    </source>
</evidence>
<dbReference type="InterPro" id="IPR001647">
    <property type="entry name" value="HTH_TetR"/>
</dbReference>
<dbReference type="InterPro" id="IPR036271">
    <property type="entry name" value="Tet_transcr_reg_TetR-rel_C_sf"/>
</dbReference>
<dbReference type="PROSITE" id="PS50977">
    <property type="entry name" value="HTH_TETR_2"/>
    <property type="match status" value="1"/>
</dbReference>
<keyword evidence="9" id="KW-1185">Reference proteome</keyword>
<sequence>MGRKQSFTETELLDTTKKLVLEHGYDGFHLKLLSQHLSGARSTIYQYYSNKEEIVAACMKRVMVTVLENALAIDETDPMDALEQLLLVYVEESTLHQLLGNASKINTTNSSAAARDLEYIEEAHTTLKIQLSRLFERAQQDKSLRQDMPLPVLISVFFNLIDTPNMLNIPAPDWGKLLFQMWIGGAKS</sequence>